<proteinExistence type="inferred from homology"/>
<feature type="domain" description="UspA" evidence="2">
    <location>
        <begin position="18"/>
        <end position="152"/>
    </location>
</feature>
<dbReference type="PRINTS" id="PR01438">
    <property type="entry name" value="UNVRSLSTRESS"/>
</dbReference>
<evidence type="ECO:0000313" key="3">
    <source>
        <dbReference type="EMBL" id="MBX0297837.1"/>
    </source>
</evidence>
<evidence type="ECO:0000256" key="1">
    <source>
        <dbReference type="ARBA" id="ARBA00008791"/>
    </source>
</evidence>
<comment type="similarity">
    <text evidence="1">Belongs to the universal stress protein A family.</text>
</comment>
<sequence>MAVRLAEDGIVPESGYGMYNHVVIPTDGSDASERAADRALGIAERYSADVHVIYVIDTTTYGFEDAPRSIVGLLKQGGQNAVEEIETNARDLNLPVTTEVLRGIPHEKILEYASGVDADVIAMGTRGRTADTDRLLGSTTARIVRRSDVPVLTTA</sequence>
<accession>A0AAW4PKU4</accession>
<dbReference type="Pfam" id="PF00582">
    <property type="entry name" value="Usp"/>
    <property type="match status" value="1"/>
</dbReference>
<dbReference type="EMBL" id="RKLT01000029">
    <property type="protein sequence ID" value="MBX0297837.1"/>
    <property type="molecule type" value="Genomic_DNA"/>
</dbReference>
<dbReference type="PANTHER" id="PTHR46268:SF6">
    <property type="entry name" value="UNIVERSAL STRESS PROTEIN UP12"/>
    <property type="match status" value="1"/>
</dbReference>
<dbReference type="PANTHER" id="PTHR46268">
    <property type="entry name" value="STRESS RESPONSE PROTEIN NHAX"/>
    <property type="match status" value="1"/>
</dbReference>
<dbReference type="AlphaFoldDB" id="A0AAW4PKU4"/>
<keyword evidence="4" id="KW-1185">Reference proteome</keyword>
<comment type="caution">
    <text evidence="3">The sequence shown here is derived from an EMBL/GenBank/DDBJ whole genome shotgun (WGS) entry which is preliminary data.</text>
</comment>
<gene>
    <name evidence="3" type="ORF">EGH23_23510</name>
</gene>
<dbReference type="InterPro" id="IPR006016">
    <property type="entry name" value="UspA"/>
</dbReference>
<dbReference type="CDD" id="cd00293">
    <property type="entry name" value="USP-like"/>
    <property type="match status" value="1"/>
</dbReference>
<dbReference type="InterPro" id="IPR014729">
    <property type="entry name" value="Rossmann-like_a/b/a_fold"/>
</dbReference>
<protein>
    <submittedName>
        <fullName evidence="3">Universal stress protein</fullName>
    </submittedName>
</protein>
<dbReference type="RefSeq" id="WP_220582420.1">
    <property type="nucleotide sequence ID" value="NZ_RKLT01000029.1"/>
</dbReference>
<dbReference type="Gene3D" id="3.40.50.620">
    <property type="entry name" value="HUPs"/>
    <property type="match status" value="1"/>
</dbReference>
<evidence type="ECO:0000313" key="4">
    <source>
        <dbReference type="Proteomes" id="UP001430455"/>
    </source>
</evidence>
<organism evidence="3 4">
    <name type="scientific">Haloarcula nitratireducens</name>
    <dbReference type="NCBI Taxonomy" id="2487749"/>
    <lineage>
        <taxon>Archaea</taxon>
        <taxon>Methanobacteriati</taxon>
        <taxon>Methanobacteriota</taxon>
        <taxon>Stenosarchaea group</taxon>
        <taxon>Halobacteria</taxon>
        <taxon>Halobacteriales</taxon>
        <taxon>Haloarculaceae</taxon>
        <taxon>Haloarcula</taxon>
    </lineage>
</organism>
<dbReference type="InterPro" id="IPR006015">
    <property type="entry name" value="Universal_stress_UspA"/>
</dbReference>
<dbReference type="SUPFAM" id="SSF52402">
    <property type="entry name" value="Adenine nucleotide alpha hydrolases-like"/>
    <property type="match status" value="1"/>
</dbReference>
<name>A0AAW4PKU4_9EURY</name>
<dbReference type="Proteomes" id="UP001430455">
    <property type="component" value="Unassembled WGS sequence"/>
</dbReference>
<reference evidence="3 4" key="1">
    <citation type="submission" date="2021-06" db="EMBL/GenBank/DDBJ databases">
        <title>Halomicroarcula sp. a new haloarchaeum isolated from saline soil.</title>
        <authorList>
            <person name="Duran-Viseras A."/>
            <person name="Sanchez-Porro C."/>
            <person name="Ventosa A."/>
        </authorList>
    </citation>
    <scope>NUCLEOTIDE SEQUENCE [LARGE SCALE GENOMIC DNA]</scope>
    <source>
        <strain evidence="3 4">F27</strain>
    </source>
</reference>
<evidence type="ECO:0000259" key="2">
    <source>
        <dbReference type="Pfam" id="PF00582"/>
    </source>
</evidence>